<keyword evidence="1" id="KW-0812">Transmembrane</keyword>
<organism evidence="2 3">
    <name type="scientific">Pseudomonas putida</name>
    <name type="common">Arthrobacter siderocapsulatus</name>
    <dbReference type="NCBI Taxonomy" id="303"/>
    <lineage>
        <taxon>Bacteria</taxon>
        <taxon>Pseudomonadati</taxon>
        <taxon>Pseudomonadota</taxon>
        <taxon>Gammaproteobacteria</taxon>
        <taxon>Pseudomonadales</taxon>
        <taxon>Pseudomonadaceae</taxon>
        <taxon>Pseudomonas</taxon>
    </lineage>
</organism>
<proteinExistence type="predicted"/>
<sequence length="218" mass="23843">MAGKTINEGRRVNTQQHFYKGPHLHTIKSKDQAISLFHHQDIPLAERRGASPANLFGSDMSRSVLKSLKASLPNSFSYTPYGHTPYQIGTSSSLGFNGEHRNALGLYALGNGYRSYSPTLMRFFSPDSMSPFGKGGLNAYAYCAGDPINRKDPTGHFFFQVVVGIIVAVIILAIVVSVVLNNLAKKGKGVGRVGNAVQDDTSKIRKSTREAWQRSQLL</sequence>
<keyword evidence="1" id="KW-0472">Membrane</keyword>
<evidence type="ECO:0000313" key="3">
    <source>
        <dbReference type="Proteomes" id="UP000464480"/>
    </source>
</evidence>
<dbReference type="Gene3D" id="2.180.10.10">
    <property type="entry name" value="RHS repeat-associated core"/>
    <property type="match status" value="1"/>
</dbReference>
<dbReference type="AlphaFoldDB" id="A0A6I6Y734"/>
<dbReference type="NCBIfam" id="TIGR03696">
    <property type="entry name" value="Rhs_assc_core"/>
    <property type="match status" value="1"/>
</dbReference>
<reference evidence="2 3" key="1">
    <citation type="submission" date="2020-02" db="EMBL/GenBank/DDBJ databases">
        <title>Pseudomonas Putida W5 Complete Genome Assembly.</title>
        <authorList>
            <person name="Yuan Z.-C."/>
            <person name="Shaw G.A."/>
            <person name="Cusano A.D."/>
            <person name="Caddey B.J."/>
            <person name="Weselowski B.J."/>
        </authorList>
    </citation>
    <scope>NUCLEOTIDE SEQUENCE [LARGE SCALE GENOMIC DNA]</scope>
    <source>
        <strain evidence="2 3">W5</strain>
    </source>
</reference>
<dbReference type="InterPro" id="IPR022385">
    <property type="entry name" value="Rhs_assc_core"/>
</dbReference>
<dbReference type="EMBL" id="CP026115">
    <property type="protein sequence ID" value="QHG68127.1"/>
    <property type="molecule type" value="Genomic_DNA"/>
</dbReference>
<feature type="transmembrane region" description="Helical" evidence="1">
    <location>
        <begin position="157"/>
        <end position="180"/>
    </location>
</feature>
<evidence type="ECO:0000313" key="2">
    <source>
        <dbReference type="EMBL" id="QHG68127.1"/>
    </source>
</evidence>
<protein>
    <submittedName>
        <fullName evidence="2">RHS repeat-associated core domain-containing protein</fullName>
    </submittedName>
</protein>
<dbReference type="SUPFAM" id="SSF56399">
    <property type="entry name" value="ADP-ribosylation"/>
    <property type="match status" value="1"/>
</dbReference>
<name>A0A6I6Y734_PSEPU</name>
<dbReference type="Proteomes" id="UP000464480">
    <property type="component" value="Chromosome"/>
</dbReference>
<accession>A0A6I6Y734</accession>
<gene>
    <name evidence="2" type="ORF">C2H86_00105</name>
</gene>
<evidence type="ECO:0000256" key="1">
    <source>
        <dbReference type="SAM" id="Phobius"/>
    </source>
</evidence>
<keyword evidence="1" id="KW-1133">Transmembrane helix</keyword>